<feature type="region of interest" description="Disordered" evidence="1">
    <location>
        <begin position="89"/>
        <end position="108"/>
    </location>
</feature>
<evidence type="ECO:0000313" key="2">
    <source>
        <dbReference type="EMBL" id="PKI61389.1"/>
    </source>
</evidence>
<evidence type="ECO:0000313" key="3">
    <source>
        <dbReference type="Proteomes" id="UP000233551"/>
    </source>
</evidence>
<dbReference type="AlphaFoldDB" id="A0A2I0JYH4"/>
<comment type="caution">
    <text evidence="2">The sequence shown here is derived from an EMBL/GenBank/DDBJ whole genome shotgun (WGS) entry which is preliminary data.</text>
</comment>
<protein>
    <submittedName>
        <fullName evidence="2">Uncharacterized protein</fullName>
    </submittedName>
</protein>
<name>A0A2I0JYH4_PUNGR</name>
<proteinExistence type="predicted"/>
<accession>A0A2I0JYH4</accession>
<reference evidence="2 3" key="1">
    <citation type="submission" date="2017-11" db="EMBL/GenBank/DDBJ databases">
        <title>De-novo sequencing of pomegranate (Punica granatum L.) genome.</title>
        <authorList>
            <person name="Akparov Z."/>
            <person name="Amiraslanov A."/>
            <person name="Hajiyeva S."/>
            <person name="Abbasov M."/>
            <person name="Kaur K."/>
            <person name="Hamwieh A."/>
            <person name="Solovyev V."/>
            <person name="Salamov A."/>
            <person name="Braich B."/>
            <person name="Kosarev P."/>
            <person name="Mahmoud A."/>
            <person name="Hajiyev E."/>
            <person name="Babayeva S."/>
            <person name="Izzatullayeva V."/>
            <person name="Mammadov A."/>
            <person name="Mammadov A."/>
            <person name="Sharifova S."/>
            <person name="Ojaghi J."/>
            <person name="Eynullazada K."/>
            <person name="Bayramov B."/>
            <person name="Abdulazimova A."/>
            <person name="Shahmuradov I."/>
        </authorList>
    </citation>
    <scope>NUCLEOTIDE SEQUENCE [LARGE SCALE GENOMIC DNA]</scope>
    <source>
        <strain evidence="3">cv. AG2017</strain>
        <tissue evidence="2">Leaf</tissue>
    </source>
</reference>
<keyword evidence="3" id="KW-1185">Reference proteome</keyword>
<dbReference type="Proteomes" id="UP000233551">
    <property type="component" value="Unassembled WGS sequence"/>
</dbReference>
<sequence>MVHKPRLGDDQRVFSLFDQAQGSRALGWPTRGSWTLGMALQAKGQPDPGVYKPQVAWKPPAQNPAKSGQIKATFGFTTSIPAGKDVDVAGGRFRLPPPTTAEGYDSEDNGFELENFQMIPSAHRTSRESQALYMSFGRRKSTRRKWSMELLSR</sequence>
<organism evidence="2 3">
    <name type="scientific">Punica granatum</name>
    <name type="common">Pomegranate</name>
    <dbReference type="NCBI Taxonomy" id="22663"/>
    <lineage>
        <taxon>Eukaryota</taxon>
        <taxon>Viridiplantae</taxon>
        <taxon>Streptophyta</taxon>
        <taxon>Embryophyta</taxon>
        <taxon>Tracheophyta</taxon>
        <taxon>Spermatophyta</taxon>
        <taxon>Magnoliopsida</taxon>
        <taxon>eudicotyledons</taxon>
        <taxon>Gunneridae</taxon>
        <taxon>Pentapetalae</taxon>
        <taxon>rosids</taxon>
        <taxon>malvids</taxon>
        <taxon>Myrtales</taxon>
        <taxon>Lythraceae</taxon>
        <taxon>Punica</taxon>
    </lineage>
</organism>
<dbReference type="EMBL" id="PGOL01001043">
    <property type="protein sequence ID" value="PKI61389.1"/>
    <property type="molecule type" value="Genomic_DNA"/>
</dbReference>
<evidence type="ECO:0000256" key="1">
    <source>
        <dbReference type="SAM" id="MobiDB-lite"/>
    </source>
</evidence>
<gene>
    <name evidence="2" type="ORF">CRG98_018237</name>
</gene>